<dbReference type="AlphaFoldDB" id="S7NIE3"/>
<sequence length="81" mass="9101">MGSRSRCSLHKGLWLNLKRVTGCLHHENKGKPLPAATSHLRRTQPGCQPPSCVRARPPRAPSGRQARQLSRKWVVLVHRGH</sequence>
<organism evidence="2 3">
    <name type="scientific">Myotis brandtii</name>
    <name type="common">Brandt's bat</name>
    <dbReference type="NCBI Taxonomy" id="109478"/>
    <lineage>
        <taxon>Eukaryota</taxon>
        <taxon>Metazoa</taxon>
        <taxon>Chordata</taxon>
        <taxon>Craniata</taxon>
        <taxon>Vertebrata</taxon>
        <taxon>Euteleostomi</taxon>
        <taxon>Mammalia</taxon>
        <taxon>Eutheria</taxon>
        <taxon>Laurasiatheria</taxon>
        <taxon>Chiroptera</taxon>
        <taxon>Yangochiroptera</taxon>
        <taxon>Vespertilionidae</taxon>
        <taxon>Myotis</taxon>
    </lineage>
</organism>
<dbReference type="Proteomes" id="UP000052978">
    <property type="component" value="Unassembled WGS sequence"/>
</dbReference>
<reference evidence="2 3" key="1">
    <citation type="journal article" date="2013" name="Nat. Commun.">
        <title>Genome analysis reveals insights into physiology and longevity of the Brandt's bat Myotis brandtii.</title>
        <authorList>
            <person name="Seim I."/>
            <person name="Fang X."/>
            <person name="Xiong Z."/>
            <person name="Lobanov A.V."/>
            <person name="Huang Z."/>
            <person name="Ma S."/>
            <person name="Feng Y."/>
            <person name="Turanov A.A."/>
            <person name="Zhu Y."/>
            <person name="Lenz T.L."/>
            <person name="Gerashchenko M.V."/>
            <person name="Fan D."/>
            <person name="Hee Yim S."/>
            <person name="Yao X."/>
            <person name="Jordan D."/>
            <person name="Xiong Y."/>
            <person name="Ma Y."/>
            <person name="Lyapunov A.N."/>
            <person name="Chen G."/>
            <person name="Kulakova O.I."/>
            <person name="Sun Y."/>
            <person name="Lee S.G."/>
            <person name="Bronson R.T."/>
            <person name="Moskalev A.A."/>
            <person name="Sunyaev S.R."/>
            <person name="Zhang G."/>
            <person name="Krogh A."/>
            <person name="Wang J."/>
            <person name="Gladyshev V.N."/>
        </authorList>
    </citation>
    <scope>NUCLEOTIDE SEQUENCE [LARGE SCALE GENOMIC DNA]</scope>
</reference>
<dbReference type="EMBL" id="KE164339">
    <property type="protein sequence ID" value="EPQ17136.1"/>
    <property type="molecule type" value="Genomic_DNA"/>
</dbReference>
<proteinExistence type="predicted"/>
<feature type="region of interest" description="Disordered" evidence="1">
    <location>
        <begin position="32"/>
        <end position="72"/>
    </location>
</feature>
<protein>
    <submittedName>
        <fullName evidence="2">Uncharacterized protein</fullName>
    </submittedName>
</protein>
<keyword evidence="3" id="KW-1185">Reference proteome</keyword>
<gene>
    <name evidence="2" type="ORF">D623_10010310</name>
</gene>
<evidence type="ECO:0000313" key="3">
    <source>
        <dbReference type="Proteomes" id="UP000052978"/>
    </source>
</evidence>
<name>S7NIE3_MYOBR</name>
<evidence type="ECO:0000313" key="2">
    <source>
        <dbReference type="EMBL" id="EPQ17136.1"/>
    </source>
</evidence>
<accession>S7NIE3</accession>
<evidence type="ECO:0000256" key="1">
    <source>
        <dbReference type="SAM" id="MobiDB-lite"/>
    </source>
</evidence>